<feature type="compositionally biased region" description="Basic and acidic residues" evidence="1">
    <location>
        <begin position="301"/>
        <end position="311"/>
    </location>
</feature>
<gene>
    <name evidence="2" type="ORF">ACFQL7_03815</name>
</gene>
<comment type="caution">
    <text evidence="2">The sequence shown here is derived from an EMBL/GenBank/DDBJ whole genome shotgun (WGS) entry which is preliminary data.</text>
</comment>
<feature type="compositionally biased region" description="Basic and acidic residues" evidence="1">
    <location>
        <begin position="280"/>
        <end position="290"/>
    </location>
</feature>
<keyword evidence="3" id="KW-1185">Reference proteome</keyword>
<reference evidence="2 3" key="1">
    <citation type="journal article" date="2019" name="Int. J. Syst. Evol. Microbiol.">
        <title>The Global Catalogue of Microorganisms (GCM) 10K type strain sequencing project: providing services to taxonomists for standard genome sequencing and annotation.</title>
        <authorList>
            <consortium name="The Broad Institute Genomics Platform"/>
            <consortium name="The Broad Institute Genome Sequencing Center for Infectious Disease"/>
            <person name="Wu L."/>
            <person name="Ma J."/>
        </authorList>
    </citation>
    <scope>NUCLEOTIDE SEQUENCE [LARGE SCALE GENOMIC DNA]</scope>
    <source>
        <strain evidence="2 3">RDMS1</strain>
    </source>
</reference>
<evidence type="ECO:0000256" key="1">
    <source>
        <dbReference type="SAM" id="MobiDB-lite"/>
    </source>
</evidence>
<feature type="region of interest" description="Disordered" evidence="1">
    <location>
        <begin position="280"/>
        <end position="311"/>
    </location>
</feature>
<dbReference type="InterPro" id="IPR017850">
    <property type="entry name" value="Alkaline_phosphatase_core_sf"/>
</dbReference>
<dbReference type="Gene3D" id="3.40.720.10">
    <property type="entry name" value="Alkaline Phosphatase, subunit A"/>
    <property type="match status" value="1"/>
</dbReference>
<dbReference type="Proteomes" id="UP001596417">
    <property type="component" value="Unassembled WGS sequence"/>
</dbReference>
<dbReference type="SUPFAM" id="SSF53649">
    <property type="entry name" value="Alkaline phosphatase-like"/>
    <property type="match status" value="1"/>
</dbReference>
<evidence type="ECO:0000313" key="3">
    <source>
        <dbReference type="Proteomes" id="UP001596417"/>
    </source>
</evidence>
<evidence type="ECO:0000313" key="2">
    <source>
        <dbReference type="EMBL" id="MFC7189061.1"/>
    </source>
</evidence>
<proteinExistence type="predicted"/>
<sequence length="323" mass="37770">MDNVHTAAAVAGVRRGLSTPSYFARELNRLYNRQLFRYEYNIDGVDVMEEEWDNLIVLDACRYDLFADHHDLPGTLERRISRGSHTVEFLIGNFSGKDLLDTVYVTASPQLHRRHDRINTVFHDVINVWQREWDEEHGTVLPETMTKYGRRAAKRYPNKRLIIHYIQPHYPFIENPEIDVGRRLQMTNGGKDIWEQLLAGETTVSRDDIWQAYRNNFRRVLPSIHELLDLLVGASVVTSDHGNMIGERSSPLPIREWGHPSGTYTEELVMVPWQVIPSTERRNIRSEPPKNRQQMISSDPPESRRRSTEHIARDRLRDLGYYD</sequence>
<accession>A0ABD5YPC0</accession>
<name>A0ABD5YPC0_9EURY</name>
<dbReference type="AlphaFoldDB" id="A0ABD5YPC0"/>
<protein>
    <submittedName>
        <fullName evidence="2">Uncharacterized protein</fullName>
    </submittedName>
</protein>
<dbReference type="EMBL" id="JBHTAX010000001">
    <property type="protein sequence ID" value="MFC7189061.1"/>
    <property type="molecule type" value="Genomic_DNA"/>
</dbReference>
<dbReference type="RefSeq" id="WP_390204644.1">
    <property type="nucleotide sequence ID" value="NZ_JBHTAX010000001.1"/>
</dbReference>
<organism evidence="2 3">
    <name type="scientific">Halocatena marina</name>
    <dbReference type="NCBI Taxonomy" id="2934937"/>
    <lineage>
        <taxon>Archaea</taxon>
        <taxon>Methanobacteriati</taxon>
        <taxon>Methanobacteriota</taxon>
        <taxon>Stenosarchaea group</taxon>
        <taxon>Halobacteria</taxon>
        <taxon>Halobacteriales</taxon>
        <taxon>Natronomonadaceae</taxon>
        <taxon>Halocatena</taxon>
    </lineage>
</organism>